<evidence type="ECO:0000313" key="1">
    <source>
        <dbReference type="EMBL" id="KAL0132129.1"/>
    </source>
</evidence>
<sequence>MVTLKNPERERETGERERERIFLELCDERSIFKARCMRTHLHAIRYDVSRKYFSSRGRVNNTFNFLDSFAHEKLPVALCSLKRRYTPYVVQ</sequence>
<keyword evidence="2" id="KW-1185">Reference proteome</keyword>
<accession>A0AAW2GXX9</accession>
<protein>
    <submittedName>
        <fullName evidence="1">Uncharacterized protein</fullName>
    </submittedName>
</protein>
<gene>
    <name evidence="1" type="ORF">PUN28_000113</name>
</gene>
<dbReference type="Proteomes" id="UP001430953">
    <property type="component" value="Unassembled WGS sequence"/>
</dbReference>
<reference evidence="1 2" key="1">
    <citation type="submission" date="2023-03" db="EMBL/GenBank/DDBJ databases">
        <title>High recombination rates correlate with genetic variation in Cardiocondyla obscurior ants.</title>
        <authorList>
            <person name="Errbii M."/>
        </authorList>
    </citation>
    <scope>NUCLEOTIDE SEQUENCE [LARGE SCALE GENOMIC DNA]</scope>
    <source>
        <strain evidence="1">Alpha-2009</strain>
        <tissue evidence="1">Whole body</tissue>
    </source>
</reference>
<name>A0AAW2GXX9_9HYME</name>
<comment type="caution">
    <text evidence="1">The sequence shown here is derived from an EMBL/GenBank/DDBJ whole genome shotgun (WGS) entry which is preliminary data.</text>
</comment>
<organism evidence="1 2">
    <name type="scientific">Cardiocondyla obscurior</name>
    <dbReference type="NCBI Taxonomy" id="286306"/>
    <lineage>
        <taxon>Eukaryota</taxon>
        <taxon>Metazoa</taxon>
        <taxon>Ecdysozoa</taxon>
        <taxon>Arthropoda</taxon>
        <taxon>Hexapoda</taxon>
        <taxon>Insecta</taxon>
        <taxon>Pterygota</taxon>
        <taxon>Neoptera</taxon>
        <taxon>Endopterygota</taxon>
        <taxon>Hymenoptera</taxon>
        <taxon>Apocrita</taxon>
        <taxon>Aculeata</taxon>
        <taxon>Formicoidea</taxon>
        <taxon>Formicidae</taxon>
        <taxon>Myrmicinae</taxon>
        <taxon>Cardiocondyla</taxon>
    </lineage>
</organism>
<dbReference type="EMBL" id="JADYXP020000001">
    <property type="protein sequence ID" value="KAL0132129.1"/>
    <property type="molecule type" value="Genomic_DNA"/>
</dbReference>
<evidence type="ECO:0000313" key="2">
    <source>
        <dbReference type="Proteomes" id="UP001430953"/>
    </source>
</evidence>
<proteinExistence type="predicted"/>
<dbReference type="AlphaFoldDB" id="A0AAW2GXX9"/>